<dbReference type="Pfam" id="PF01370">
    <property type="entry name" value="Epimerase"/>
    <property type="match status" value="1"/>
</dbReference>
<evidence type="ECO:0000259" key="4">
    <source>
        <dbReference type="Pfam" id="PF00535"/>
    </source>
</evidence>
<dbReference type="InterPro" id="IPR001509">
    <property type="entry name" value="Epimerase_deHydtase"/>
</dbReference>
<name>A0ABR1IYI0_9AGAR</name>
<evidence type="ECO:0000256" key="2">
    <source>
        <dbReference type="ARBA" id="ARBA00023027"/>
    </source>
</evidence>
<dbReference type="SUPFAM" id="SSF53448">
    <property type="entry name" value="Nucleotide-diphospho-sugar transferases"/>
    <property type="match status" value="1"/>
</dbReference>
<feature type="transmembrane region" description="Helical" evidence="3">
    <location>
        <begin position="892"/>
        <end position="912"/>
    </location>
</feature>
<gene>
    <name evidence="6" type="ORF">VKT23_015707</name>
</gene>
<dbReference type="EMBL" id="JBANRG010000054">
    <property type="protein sequence ID" value="KAK7443534.1"/>
    <property type="molecule type" value="Genomic_DNA"/>
</dbReference>
<comment type="similarity">
    <text evidence="1">Belongs to the NAD(P)-dependent epimerase/dehydratase family.</text>
</comment>
<dbReference type="InterPro" id="IPR029044">
    <property type="entry name" value="Nucleotide-diphossugar_trans"/>
</dbReference>
<accession>A0ABR1IYI0</accession>
<keyword evidence="3" id="KW-0472">Membrane</keyword>
<evidence type="ECO:0008006" key="8">
    <source>
        <dbReference type="Google" id="ProtNLM"/>
    </source>
</evidence>
<dbReference type="PANTHER" id="PTHR43574">
    <property type="entry name" value="EPIMERASE-RELATED"/>
    <property type="match status" value="1"/>
</dbReference>
<dbReference type="SUPFAM" id="SSF51735">
    <property type="entry name" value="NAD(P)-binding Rossmann-fold domains"/>
    <property type="match status" value="1"/>
</dbReference>
<evidence type="ECO:0000313" key="6">
    <source>
        <dbReference type="EMBL" id="KAK7443534.1"/>
    </source>
</evidence>
<feature type="domain" description="Glycosyltransferase 2-like" evidence="4">
    <location>
        <begin position="623"/>
        <end position="729"/>
    </location>
</feature>
<keyword evidence="7" id="KW-1185">Reference proteome</keyword>
<keyword evidence="3" id="KW-1133">Transmembrane helix</keyword>
<dbReference type="InterPro" id="IPR001173">
    <property type="entry name" value="Glyco_trans_2-like"/>
</dbReference>
<dbReference type="CDD" id="cd00761">
    <property type="entry name" value="Glyco_tranf_GTA_type"/>
    <property type="match status" value="1"/>
</dbReference>
<sequence>MSLVTERKVLITGGHGFIGSHVAARLVKMNFGRIRIADLSSGPPVEGVHEFMQGNLCDEAVCRKVVQGIDIVLHFAANMGGMGTIHGANNLIIYQENHLMTTNLLKACLAVGVKTFFFASSACVYPENLQCDAVSDVSLREDQVAAFFPPKPQGLYGLEKLVSEFVLQNLPSSMDIRIARFHNVYGPGGTWYGGREKAPAALLRKALAKKLLKDTASPFELWGNGDQRRSFLWIDDAVDGVVKMLQSDKTGPFNIGSEESVSIKDLAQIALRYAGFAPDTVEFRFDAAKPVGVASRNSNNDLASSELGWTPTTSLEEGLGITGRWIEGQMQHILQGCRDDDQRTSTLRGWTQSELVDLSKDQSIVFAVLLPVTSRGGVEKCLANLRHFARSLYDTTWRDTHSLGGTRFRVQIYLALDHDDTELYVEGQYNRACEIFSDEGLHDIVTLVKDHPKGHVCWLWRDCARKAWEDGCHYMVLLGDDVELKDEGWMRKAHQEFEQLAEKHKVPFGLGCVAFTDISFPGMPTFPIIHRTHLDIFNGEVVPKIFVNQDGDPYLYQLYRRWGCSTMFSSRVVNQIGGEDSARYDKVHAVDWTFGPLENGVRVVEDWLQHRCPEVQRKLTLDVVIPCYRVQVNILDNILNLKTSETCTTMFIIIIDNPNSPSIHELEAKYAARPDIRIRVNKTNLGASESRNRGMKESAAEWIHFLDDDIVPSPDLLFKAEQVIQTYPNAAGFVGNALFPCASTIFTTAVHLAGVTYFWDIATKIPDDLPWGVTANLIARRHNDNIYYDSSFPKTGGGEDIDFCRKKRGYSLSLGGEGFRAAPEVTATHPWWYEGKRSYWRFYMWSVGDGALVKLYPEYCYRAIVPNSAEMILWCTLMTLVALHVQFRVDWWLFVLHLASKALVAVVLANVLHDCYRILWRNRERYVGLDTSISGLRYFLAVVESTFIRMFSEMGRLRGMLARKEISCIGRRFDWFTERWGAGPREEELANGRQRAVLVLFLFGMMYAV</sequence>
<reference evidence="6 7" key="1">
    <citation type="submission" date="2024-01" db="EMBL/GenBank/DDBJ databases">
        <title>A draft genome for the cacao thread blight pathogen Marasmiellus scandens.</title>
        <authorList>
            <person name="Baruah I.K."/>
            <person name="Leung J."/>
            <person name="Bukari Y."/>
            <person name="Amoako-Attah I."/>
            <person name="Meinhardt L.W."/>
            <person name="Bailey B.A."/>
            <person name="Cohen S.P."/>
        </authorList>
    </citation>
    <scope>NUCLEOTIDE SEQUENCE [LARGE SCALE GENOMIC DNA]</scope>
    <source>
        <strain evidence="6 7">GH-19</strain>
    </source>
</reference>
<keyword evidence="3" id="KW-0812">Transmembrane</keyword>
<feature type="domain" description="NAD-dependent epimerase/dehydratase" evidence="5">
    <location>
        <begin position="9"/>
        <end position="256"/>
    </location>
</feature>
<evidence type="ECO:0000256" key="1">
    <source>
        <dbReference type="ARBA" id="ARBA00007637"/>
    </source>
</evidence>
<dbReference type="Gene3D" id="3.90.25.10">
    <property type="entry name" value="UDP-galactose 4-epimerase, domain 1"/>
    <property type="match status" value="1"/>
</dbReference>
<dbReference type="Proteomes" id="UP001498398">
    <property type="component" value="Unassembled WGS sequence"/>
</dbReference>
<organism evidence="6 7">
    <name type="scientific">Marasmiellus scandens</name>
    <dbReference type="NCBI Taxonomy" id="2682957"/>
    <lineage>
        <taxon>Eukaryota</taxon>
        <taxon>Fungi</taxon>
        <taxon>Dikarya</taxon>
        <taxon>Basidiomycota</taxon>
        <taxon>Agaricomycotina</taxon>
        <taxon>Agaricomycetes</taxon>
        <taxon>Agaricomycetidae</taxon>
        <taxon>Agaricales</taxon>
        <taxon>Marasmiineae</taxon>
        <taxon>Omphalotaceae</taxon>
        <taxon>Marasmiellus</taxon>
    </lineage>
</organism>
<dbReference type="Gene3D" id="3.40.50.720">
    <property type="entry name" value="NAD(P)-binding Rossmann-like Domain"/>
    <property type="match status" value="1"/>
</dbReference>
<dbReference type="InterPro" id="IPR036291">
    <property type="entry name" value="NAD(P)-bd_dom_sf"/>
</dbReference>
<evidence type="ECO:0000313" key="7">
    <source>
        <dbReference type="Proteomes" id="UP001498398"/>
    </source>
</evidence>
<comment type="caution">
    <text evidence="6">The sequence shown here is derived from an EMBL/GenBank/DDBJ whole genome shotgun (WGS) entry which is preliminary data.</text>
</comment>
<protein>
    <recommendedName>
        <fullName evidence="8">Glycosyltransferase family 2 protein</fullName>
    </recommendedName>
</protein>
<evidence type="ECO:0000256" key="3">
    <source>
        <dbReference type="SAM" id="Phobius"/>
    </source>
</evidence>
<proteinExistence type="inferred from homology"/>
<dbReference type="Gene3D" id="3.90.550.10">
    <property type="entry name" value="Spore Coat Polysaccharide Biosynthesis Protein SpsA, Chain A"/>
    <property type="match status" value="1"/>
</dbReference>
<dbReference type="Pfam" id="PF00535">
    <property type="entry name" value="Glycos_transf_2"/>
    <property type="match status" value="1"/>
</dbReference>
<keyword evidence="2" id="KW-0520">NAD</keyword>
<evidence type="ECO:0000259" key="5">
    <source>
        <dbReference type="Pfam" id="PF01370"/>
    </source>
</evidence>